<dbReference type="InterPro" id="IPR015421">
    <property type="entry name" value="PyrdxlP-dep_Trfase_major"/>
</dbReference>
<dbReference type="AlphaFoldDB" id="E5B2L8"/>
<dbReference type="PANTHER" id="PTHR43807">
    <property type="entry name" value="FI04487P"/>
    <property type="match status" value="1"/>
</dbReference>
<keyword evidence="4 7" id="KW-0808">Transferase</keyword>
<reference evidence="7" key="1">
    <citation type="journal article" date="2011" name="J. Bacteriol.">
        <title>Genome Sequence of an Erwinia amylovora Strain with Pathogenicity Restricted to Rubus Plants.</title>
        <authorList>
            <person name="Powney R."/>
            <person name="Smits T.H."/>
            <person name="Sawbridge T."/>
            <person name="Frey B."/>
            <person name="Blom J."/>
            <person name="Frey J.E."/>
            <person name="Plummer K.M."/>
            <person name="Beer S.V."/>
            <person name="Luck J."/>
            <person name="Duffy B."/>
            <person name="Rodoni B."/>
        </authorList>
    </citation>
    <scope>NUCLEOTIDE SEQUENCE</scope>
    <source>
        <strain evidence="7">ATCC BAA-2158</strain>
    </source>
</reference>
<dbReference type="InterPro" id="IPR004839">
    <property type="entry name" value="Aminotransferase_I/II_large"/>
</dbReference>
<dbReference type="GO" id="GO:0030170">
    <property type="term" value="F:pyridoxal phosphate binding"/>
    <property type="evidence" value="ECO:0007669"/>
    <property type="project" value="InterPro"/>
</dbReference>
<proteinExistence type="inferred from homology"/>
<dbReference type="CDD" id="cd00609">
    <property type="entry name" value="AAT_like"/>
    <property type="match status" value="1"/>
</dbReference>
<dbReference type="FunFam" id="3.40.640.10:FF:000033">
    <property type="entry name" value="Aspartate aminotransferase"/>
    <property type="match status" value="1"/>
</dbReference>
<name>E5B2L8_ERWAM</name>
<keyword evidence="3 7" id="KW-0032">Aminotransferase</keyword>
<accession>E5B2L8</accession>
<dbReference type="Pfam" id="PF00155">
    <property type="entry name" value="Aminotran_1_2"/>
    <property type="match status" value="1"/>
</dbReference>
<dbReference type="GO" id="GO:0005737">
    <property type="term" value="C:cytoplasm"/>
    <property type="evidence" value="ECO:0007669"/>
    <property type="project" value="TreeGrafter"/>
</dbReference>
<dbReference type="EC" id="2.6.1.1" evidence="7"/>
<sequence>MSQTSFTPESKLPALGTTIFTQMSALAQQHNAINLSQGFPDFDGPHYLQQRLAHHVSRGANQYAPMIGVQTLREAIAKKTAELYGYAPDADSEITVTAGATEALYAAITALVRAGDEVICFDPSYDSYAPAVALAGGILKRIALQPPAFRVDWSAFKALLSPRTRLVILNTPHNPSATVWQQSDFNALWQMIADRQIYVLSDEVYEHICFDANGHASVLAHEKLRQRAIAVSSFGKTFHMTGWKVGYCVASAALSSEVRKVHQYLTFSVNTPAQLAIADMLVQQPAHYRELPDFYRARRDRFVQALAHSRFKLLPCEGTYFLLADYSAISDLDDVAFCQWLTKEVGVAAIPLSVFCADAFPHKLIRLCFAKQEATLDAAAERLCQL</sequence>
<dbReference type="NCBIfam" id="NF006569">
    <property type="entry name" value="PRK09082.1"/>
    <property type="match status" value="1"/>
</dbReference>
<dbReference type="InterPro" id="IPR015422">
    <property type="entry name" value="PyrdxlP-dep_Trfase_small"/>
</dbReference>
<dbReference type="Gene3D" id="3.40.640.10">
    <property type="entry name" value="Type I PLP-dependent aspartate aminotransferase-like (Major domain)"/>
    <property type="match status" value="1"/>
</dbReference>
<keyword evidence="5" id="KW-0663">Pyridoxal phosphate</keyword>
<dbReference type="GO" id="GO:0004069">
    <property type="term" value="F:L-aspartate:2-oxoglutarate aminotransferase activity"/>
    <property type="evidence" value="ECO:0007669"/>
    <property type="project" value="UniProtKB-EC"/>
</dbReference>
<evidence type="ECO:0000256" key="1">
    <source>
        <dbReference type="ARBA" id="ARBA00001933"/>
    </source>
</evidence>
<evidence type="ECO:0000256" key="2">
    <source>
        <dbReference type="ARBA" id="ARBA00007441"/>
    </source>
</evidence>
<feature type="domain" description="Aminotransferase class I/classII large" evidence="6">
    <location>
        <begin position="32"/>
        <end position="383"/>
    </location>
</feature>
<evidence type="ECO:0000259" key="6">
    <source>
        <dbReference type="Pfam" id="PF00155"/>
    </source>
</evidence>
<protein>
    <submittedName>
        <fullName evidence="7">Putative aminotransferase</fullName>
        <ecNumber evidence="7">2.6.1.1</ecNumber>
    </submittedName>
</protein>
<evidence type="ECO:0000256" key="4">
    <source>
        <dbReference type="ARBA" id="ARBA00022679"/>
    </source>
</evidence>
<comment type="cofactor">
    <cofactor evidence="1">
        <name>pyridoxal 5'-phosphate</name>
        <dbReference type="ChEBI" id="CHEBI:597326"/>
    </cofactor>
</comment>
<gene>
    <name evidence="7" type="primary">ybdL</name>
    <name evidence="7" type="ORF">EAIL5_0900</name>
</gene>
<dbReference type="EMBL" id="FR719188">
    <property type="protein sequence ID" value="CBX79720.1"/>
    <property type="molecule type" value="Genomic_DNA"/>
</dbReference>
<evidence type="ECO:0000256" key="3">
    <source>
        <dbReference type="ARBA" id="ARBA00022576"/>
    </source>
</evidence>
<comment type="similarity">
    <text evidence="2">Belongs to the class-I pyridoxal-phosphate-dependent aminotransferase family.</text>
</comment>
<organism evidence="7">
    <name type="scientific">Erwinia amylovora ATCC BAA-2158</name>
    <dbReference type="NCBI Taxonomy" id="889211"/>
    <lineage>
        <taxon>Bacteria</taxon>
        <taxon>Pseudomonadati</taxon>
        <taxon>Pseudomonadota</taxon>
        <taxon>Gammaproteobacteria</taxon>
        <taxon>Enterobacterales</taxon>
        <taxon>Erwiniaceae</taxon>
        <taxon>Erwinia</taxon>
    </lineage>
</organism>
<dbReference type="Gene3D" id="3.90.1150.10">
    <property type="entry name" value="Aspartate Aminotransferase, domain 1"/>
    <property type="match status" value="1"/>
</dbReference>
<dbReference type="InterPro" id="IPR051326">
    <property type="entry name" value="Kynurenine-oxoglutarate_AT"/>
</dbReference>
<dbReference type="PANTHER" id="PTHR43807:SF20">
    <property type="entry name" value="FI04487P"/>
    <property type="match status" value="1"/>
</dbReference>
<dbReference type="GO" id="GO:0016212">
    <property type="term" value="F:kynurenine-oxoglutarate transaminase activity"/>
    <property type="evidence" value="ECO:0007669"/>
    <property type="project" value="TreeGrafter"/>
</dbReference>
<dbReference type="InterPro" id="IPR015424">
    <property type="entry name" value="PyrdxlP-dep_Trfase"/>
</dbReference>
<evidence type="ECO:0000256" key="5">
    <source>
        <dbReference type="ARBA" id="ARBA00022898"/>
    </source>
</evidence>
<dbReference type="SUPFAM" id="SSF53383">
    <property type="entry name" value="PLP-dependent transferases"/>
    <property type="match status" value="1"/>
</dbReference>
<evidence type="ECO:0000313" key="7">
    <source>
        <dbReference type="EMBL" id="CBX79720.1"/>
    </source>
</evidence>